<dbReference type="SUPFAM" id="SSF56801">
    <property type="entry name" value="Acetyl-CoA synthetase-like"/>
    <property type="match status" value="1"/>
</dbReference>
<dbReference type="InterPro" id="IPR014043">
    <property type="entry name" value="Acyl_transferase_dom"/>
</dbReference>
<dbReference type="InterPro" id="IPR025110">
    <property type="entry name" value="AMP-bd_C"/>
</dbReference>
<evidence type="ECO:0000256" key="5">
    <source>
        <dbReference type="ARBA" id="ARBA00022832"/>
    </source>
</evidence>
<dbReference type="Gene3D" id="3.40.47.10">
    <property type="match status" value="1"/>
</dbReference>
<proteinExistence type="inferred from homology"/>
<protein>
    <submittedName>
        <fullName evidence="11">Acyl transferase domain-containing protein</fullName>
    </submittedName>
</protein>
<dbReference type="InterPro" id="IPR016039">
    <property type="entry name" value="Thiolase-like"/>
</dbReference>
<dbReference type="InterPro" id="IPR049900">
    <property type="entry name" value="PKS_mFAS_DH"/>
</dbReference>
<sequence>MSRDFPLLVDVLRDHAVKRADGVALIVLADGETEHTRLTYAELDARVRELAARMQHTGLTGERVIIMLPTSVEYVVSVLACLYAGAVPVPLNPPTKSTHRERVDHVVEDCRPALAIVASTEGPMAHLPEEYGCSLWSVEDLAAYAAYDWSPPATSPDDVAYLQYTSGSTSRPRGVVVTHDNIVYQPALFSTGLGMDSREVVVTWLPLFHDFGLIAGLFMPLLLGATTVMIPPPVFVQRPLRWLAAVSKYRATVSFSPNFPLDLCCERITEEEKATLDLSTWRVLALGAEPIRADTVDRFAEEFASCGFRPDSFRTAYGMAESTLAVTTHPPRNGLRVVEVDVEGFAHGRVDVVPAGTPGPRRQRLLSNGPSLGDTRMIVVDPETREPLPEGREGEIWLGGRTVAAGYWNRPDDTAETFGAHLADGTGPYLRTGDLGTLIDREAYITSRRKDLIIIRGRNHHPQDIELTMTDAHPALNRGLGVAFSVDVDGEERLVVVQELKRTERGKHDLAEVARKVRGAVAEEHDVAIDTVVFIRPASLPVTTSGKVRRQFTKRAYLRGELKVEHASGPVTAAAPTEATADRDTASVVEWLRARVAAKTGLTPADVPVDATFGGLGLDSAQALGLSGDLAAWLGRPVDPATLYGNPTILRLAVALTTGVKTPATAEPVASTESIAVVGMACAFPGADSVDDYWSLLSEGRDAVTEVPADRWSTDSWYREGAPVPGHSTTKWGGFLPDVAGFDARFFGVSTEEAAAMDPQQRLLLTTAWRALEDAGVPADAIAGANVGVFAGISTTDYSRLMVRDHVEPGAYTGTGTSLSVAAGRISYFLDLTGPSASTDTACSSSLVAVHNACESLRRGECDTAIVGGVNLLLDPDLVVAFSQAGMMSPTGSCKTFDASADGYVRGEGCGVVVLKRQTDAERDQDRIRALVVGSAVNQDGRSNTLTAPNALAQQAVMRRALADSGLAPGDVGYVEAHGTGTSLGDPVELAGIAAVYGAPEAKSPLWVGSAKTNLGHLEAAAGVAGLLKAILAVEHGLVPPHLHFEQLNPHVTLDGTRCRIPTRPQPWSDEEGPRVAAVSSFGFSGTNAHVIVRQAPQRPRPTDDDSGTWRMLPLYAKSDRALAELTDAVVDVLNRTEGGADFAALCRVAHRRTRFPYRTTVVARTAAEAFEALREHRSGTPSAFVLTGTVPDTGPGPLAWMFPGQGFARTGMARPLYQRHQAFRDALAEVDAIVRADLGASLLPTLAGEGGELVDLAQTRYGQPAMFATQYAVARLWREFGVEPDYLIGHSLGEFTAAAISGVLTLEDATGLVLLRARLMQQTPPGAMYAVRTEHVEELLDELQDGDVAIAAFNSPGDITISGPEGATEECAARWVQRGATVTRLSVNRAFHSPLMGPVADALADQVRHVRHHEARIPIVSTLSGELLPASEPTGAHWVDQLRRPVRFAEGLRTLGRLGVRHFAEMSPEPVLSPLGPRSVPDATWLTSGHRQDEDDRRLVLSLAAWHSSGGTVASRAGDGPVDPAALPGHPLRADRHWYTPGAIRDRRAPGHPLLGHRVDIAGAPSEWFSAEIGATRPWFVEQHRIGGAALLPGAAMTEWITAAAKAVLGGDTWTIDDIRFTSALSLEPGRTATVQAVVDPAGGAVDCYARRDGDDRWTPRARAGAARRGAVAPGAGRSAEELAWELVRQDPDALYSRFAAAGMAYGPAFRGVRQLWLGRDEAVGRISVDTGRPEDRSYTLHPVVLDACLHVAAAFIPNLPSPLVPVAVEQVVVHAPLPGDLWSHAKSRGVRDSGEHVVDVRLTSTTGTVLAELRGLVLRPVGTALHAPLRQYTVDWVRAELPEPARPGGGWLLVGPDDDTTLDWEERLRAKGISASGYTGRDVPGDVTGIVVIGATPRSDDLAGFEESARRAVLPLREVLPGLAAQRPTIILCTEHAAGTPGDVPRVARAALAGVAAALTAEYPDLPVVHVDHDGTAEPSDVVSRATGLGGSGRLALRDGEWLRARLRATEPDAVDLQLRADGTFMITGGWGALGRVTARHLVEHGARHIALVGRRRPEPDPDWVVELRERAEVVLLTADVTDEGDLHNALARIAEDMPPLRGVVHAAGTTDDGAFADLDWSRFEHVLAAKARGAWNLHRITRGDQLDLFVVFSSFASLIGSAGQANYVVANAFLDALADVRQAQGLRGTSVNWGPWSDGGLATGEGLAEKLARGGLHGISDDEGASVLSAVLAGGHTRLGLAKVDWDRYLAVNGGSADNTLLSALGGTTERTTPTAPDVSELVLTDPEGAEAEVTDLLLRETSVLLGLSAVDREELRARFADTRLTNLGLDSLMGVRLRDRLLTGLSVALPGEALFDGSTVRDIVKDLCKQIAVKAVVREEEVPDSDDLEVVRL</sequence>
<dbReference type="Gene3D" id="3.40.50.12780">
    <property type="entry name" value="N-terminal domain of ligase-like"/>
    <property type="match status" value="1"/>
</dbReference>
<dbReference type="InterPro" id="IPR001227">
    <property type="entry name" value="Ac_transferase_dom_sf"/>
</dbReference>
<comment type="caution">
    <text evidence="11">The sequence shown here is derived from an EMBL/GenBank/DDBJ whole genome shotgun (WGS) entry which is preliminary data.</text>
</comment>
<dbReference type="Pfam" id="PF08659">
    <property type="entry name" value="KR"/>
    <property type="match status" value="1"/>
</dbReference>
<dbReference type="InterPro" id="IPR036736">
    <property type="entry name" value="ACP-like_sf"/>
</dbReference>
<dbReference type="InterPro" id="IPR013968">
    <property type="entry name" value="PKS_KR"/>
</dbReference>
<evidence type="ECO:0000256" key="4">
    <source>
        <dbReference type="ARBA" id="ARBA00022679"/>
    </source>
</evidence>
<evidence type="ECO:0000256" key="7">
    <source>
        <dbReference type="PROSITE-ProRule" id="PRU01363"/>
    </source>
</evidence>
<dbReference type="Proteomes" id="UP000316628">
    <property type="component" value="Unassembled WGS sequence"/>
</dbReference>
<evidence type="ECO:0000256" key="3">
    <source>
        <dbReference type="ARBA" id="ARBA00022553"/>
    </source>
</evidence>
<feature type="active site" description="Proton donor; for dehydratase activity" evidence="7">
    <location>
        <position position="1748"/>
    </location>
</feature>
<evidence type="ECO:0000259" key="8">
    <source>
        <dbReference type="PROSITE" id="PS50075"/>
    </source>
</evidence>
<dbReference type="FunFam" id="3.40.47.10:FF:000019">
    <property type="entry name" value="Polyketide synthase type I"/>
    <property type="match status" value="1"/>
</dbReference>
<dbReference type="Gene3D" id="3.40.50.720">
    <property type="entry name" value="NAD(P)-binding Rossmann-like Domain"/>
    <property type="match status" value="1"/>
</dbReference>
<evidence type="ECO:0000256" key="2">
    <source>
        <dbReference type="ARBA" id="ARBA00022450"/>
    </source>
</evidence>
<dbReference type="InterPro" id="IPR009081">
    <property type="entry name" value="PP-bd_ACP"/>
</dbReference>
<feature type="active site" description="Proton acceptor; for dehydratase activity" evidence="7">
    <location>
        <position position="1585"/>
    </location>
</feature>
<dbReference type="SUPFAM" id="SSF51735">
    <property type="entry name" value="NAD(P)-binding Rossmann-fold domains"/>
    <property type="match status" value="2"/>
</dbReference>
<dbReference type="InterPro" id="IPR045851">
    <property type="entry name" value="AMP-bd_C_sf"/>
</dbReference>
<feature type="domain" description="Carrier" evidence="8">
    <location>
        <begin position="583"/>
        <end position="660"/>
    </location>
</feature>
<dbReference type="InterPro" id="IPR014030">
    <property type="entry name" value="Ketoacyl_synth_N"/>
</dbReference>
<organism evidence="11 12">
    <name type="scientific">Saccharothrix saharensis</name>
    <dbReference type="NCBI Taxonomy" id="571190"/>
    <lineage>
        <taxon>Bacteria</taxon>
        <taxon>Bacillati</taxon>
        <taxon>Actinomycetota</taxon>
        <taxon>Actinomycetes</taxon>
        <taxon>Pseudonocardiales</taxon>
        <taxon>Pseudonocardiaceae</taxon>
        <taxon>Saccharothrix</taxon>
    </lineage>
</organism>
<dbReference type="Pfam" id="PF00501">
    <property type="entry name" value="AMP-binding"/>
    <property type="match status" value="1"/>
</dbReference>
<keyword evidence="2" id="KW-0596">Phosphopantetheine</keyword>
<dbReference type="GO" id="GO:0004315">
    <property type="term" value="F:3-oxoacyl-[acyl-carrier-protein] synthase activity"/>
    <property type="evidence" value="ECO:0007669"/>
    <property type="project" value="InterPro"/>
</dbReference>
<evidence type="ECO:0000256" key="1">
    <source>
        <dbReference type="ARBA" id="ARBA00006432"/>
    </source>
</evidence>
<dbReference type="GO" id="GO:0031177">
    <property type="term" value="F:phosphopantetheine binding"/>
    <property type="evidence" value="ECO:0007669"/>
    <property type="project" value="InterPro"/>
</dbReference>
<keyword evidence="12" id="KW-1185">Reference proteome</keyword>
<dbReference type="InterPro" id="IPR020841">
    <property type="entry name" value="PKS_Beta-ketoAc_synthase_dom"/>
</dbReference>
<keyword evidence="5" id="KW-0276">Fatty acid metabolism</keyword>
<dbReference type="EMBL" id="VFPP01000001">
    <property type="protein sequence ID" value="TQM84492.1"/>
    <property type="molecule type" value="Genomic_DNA"/>
</dbReference>
<dbReference type="InterPro" id="IPR014031">
    <property type="entry name" value="Ketoacyl_synth_C"/>
</dbReference>
<evidence type="ECO:0000259" key="10">
    <source>
        <dbReference type="PROSITE" id="PS52019"/>
    </source>
</evidence>
<evidence type="ECO:0000313" key="12">
    <source>
        <dbReference type="Proteomes" id="UP000316628"/>
    </source>
</evidence>
<dbReference type="InterPro" id="IPR016036">
    <property type="entry name" value="Malonyl_transacylase_ACP-bd"/>
</dbReference>
<dbReference type="CDD" id="cd00833">
    <property type="entry name" value="PKS"/>
    <property type="match status" value="1"/>
</dbReference>
<dbReference type="Gene3D" id="3.30.70.3290">
    <property type="match status" value="1"/>
</dbReference>
<dbReference type="Pfam" id="PF00698">
    <property type="entry name" value="Acyl_transf_1"/>
    <property type="match status" value="1"/>
</dbReference>
<dbReference type="InterPro" id="IPR020845">
    <property type="entry name" value="AMP-binding_CS"/>
</dbReference>
<feature type="region of interest" description="N-terminal hotdog fold" evidence="7">
    <location>
        <begin position="1553"/>
        <end position="1674"/>
    </location>
</feature>
<dbReference type="Pfam" id="PF00109">
    <property type="entry name" value="ketoacyl-synt"/>
    <property type="match status" value="1"/>
</dbReference>
<dbReference type="Gene3D" id="3.30.300.30">
    <property type="match status" value="1"/>
</dbReference>
<keyword evidence="6" id="KW-0443">Lipid metabolism</keyword>
<dbReference type="InterPro" id="IPR049552">
    <property type="entry name" value="PKS_DH_N"/>
</dbReference>
<dbReference type="PROSITE" id="PS52004">
    <property type="entry name" value="KS3_2"/>
    <property type="match status" value="1"/>
</dbReference>
<dbReference type="InterPro" id="IPR032821">
    <property type="entry name" value="PKS_assoc"/>
</dbReference>
<dbReference type="PANTHER" id="PTHR43775:SF37">
    <property type="entry name" value="SI:DKEY-61P9.11"/>
    <property type="match status" value="1"/>
</dbReference>
<dbReference type="PROSITE" id="PS00455">
    <property type="entry name" value="AMP_BINDING"/>
    <property type="match status" value="1"/>
</dbReference>
<dbReference type="Pfam" id="PF14765">
    <property type="entry name" value="PS-DH"/>
    <property type="match status" value="1"/>
</dbReference>
<dbReference type="GO" id="GO:0005886">
    <property type="term" value="C:plasma membrane"/>
    <property type="evidence" value="ECO:0007669"/>
    <property type="project" value="TreeGrafter"/>
</dbReference>
<dbReference type="SMART" id="SM00826">
    <property type="entry name" value="PKS_DH"/>
    <property type="match status" value="1"/>
</dbReference>
<dbReference type="PANTHER" id="PTHR43775">
    <property type="entry name" value="FATTY ACID SYNTHASE"/>
    <property type="match status" value="1"/>
</dbReference>
<gene>
    <name evidence="11" type="ORF">FHX81_6938</name>
</gene>
<dbReference type="Pfam" id="PF21089">
    <property type="entry name" value="PKS_DH_N"/>
    <property type="match status" value="1"/>
</dbReference>
<dbReference type="SUPFAM" id="SSF52151">
    <property type="entry name" value="FabD/lysophospholipase-like"/>
    <property type="match status" value="1"/>
</dbReference>
<dbReference type="SMART" id="SM00827">
    <property type="entry name" value="PKS_AT"/>
    <property type="match status" value="1"/>
</dbReference>
<feature type="domain" description="Ketosynthase family 3 (KS3)" evidence="9">
    <location>
        <begin position="672"/>
        <end position="1095"/>
    </location>
</feature>
<dbReference type="InterPro" id="IPR042099">
    <property type="entry name" value="ANL_N_sf"/>
</dbReference>
<dbReference type="SUPFAM" id="SSF47336">
    <property type="entry name" value="ACP-like"/>
    <property type="match status" value="2"/>
</dbReference>
<dbReference type="InterPro" id="IPR049551">
    <property type="entry name" value="PKS_DH_C"/>
</dbReference>
<dbReference type="SUPFAM" id="SSF53901">
    <property type="entry name" value="Thiolase-like"/>
    <property type="match status" value="1"/>
</dbReference>
<dbReference type="Gene3D" id="3.40.366.10">
    <property type="entry name" value="Malonyl-Coenzyme A Acyl Carrier Protein, domain 2"/>
    <property type="match status" value="1"/>
</dbReference>
<dbReference type="PROSITE" id="PS00606">
    <property type="entry name" value="KS3_1"/>
    <property type="match status" value="1"/>
</dbReference>
<dbReference type="Pfam" id="PF23024">
    <property type="entry name" value="AMP-dom_DIP2-like"/>
    <property type="match status" value="1"/>
</dbReference>
<comment type="similarity">
    <text evidence="1">Belongs to the ATP-dependent AMP-binding enzyme family.</text>
</comment>
<dbReference type="CDD" id="cd05931">
    <property type="entry name" value="FAAL"/>
    <property type="match status" value="1"/>
</dbReference>
<dbReference type="InterPro" id="IPR036291">
    <property type="entry name" value="NAD(P)-bd_dom_sf"/>
</dbReference>
<dbReference type="InterPro" id="IPR057326">
    <property type="entry name" value="KR_dom"/>
</dbReference>
<dbReference type="Pfam" id="PF16197">
    <property type="entry name" value="KAsynt_C_assoc"/>
    <property type="match status" value="1"/>
</dbReference>
<dbReference type="FunFam" id="3.40.50.12780:FF:000013">
    <property type="entry name" value="Long-chain-fatty-acid--AMP ligase FadD32"/>
    <property type="match status" value="1"/>
</dbReference>
<dbReference type="InterPro" id="IPR040097">
    <property type="entry name" value="FAAL/FAAC"/>
</dbReference>
<accession>A0A543JNS0</accession>
<dbReference type="GO" id="GO:0006633">
    <property type="term" value="P:fatty acid biosynthetic process"/>
    <property type="evidence" value="ECO:0007669"/>
    <property type="project" value="InterPro"/>
</dbReference>
<reference evidence="11 12" key="1">
    <citation type="submission" date="2019-06" db="EMBL/GenBank/DDBJ databases">
        <title>Sequencing the genomes of 1000 actinobacteria strains.</title>
        <authorList>
            <person name="Klenk H.-P."/>
        </authorList>
    </citation>
    <scope>NUCLEOTIDE SEQUENCE [LARGE SCALE GENOMIC DNA]</scope>
    <source>
        <strain evidence="11 12">DSM 45456</strain>
    </source>
</reference>
<dbReference type="InterPro" id="IPR020807">
    <property type="entry name" value="PKS_DH"/>
</dbReference>
<feature type="region of interest" description="C-terminal hotdog fold" evidence="7">
    <location>
        <begin position="1688"/>
        <end position="1829"/>
    </location>
</feature>
<dbReference type="InterPro" id="IPR018201">
    <property type="entry name" value="Ketoacyl_synth_AS"/>
</dbReference>
<dbReference type="PROSITE" id="PS50075">
    <property type="entry name" value="CARRIER"/>
    <property type="match status" value="2"/>
</dbReference>
<dbReference type="Pfam" id="PF00550">
    <property type="entry name" value="PP-binding"/>
    <property type="match status" value="2"/>
</dbReference>
<dbReference type="Gene3D" id="3.10.129.120">
    <property type="match status" value="1"/>
</dbReference>
<evidence type="ECO:0000256" key="6">
    <source>
        <dbReference type="ARBA" id="ARBA00023098"/>
    </source>
</evidence>
<dbReference type="InterPro" id="IPR050091">
    <property type="entry name" value="PKS_NRPS_Biosynth_Enz"/>
</dbReference>
<dbReference type="GO" id="GO:0005737">
    <property type="term" value="C:cytoplasm"/>
    <property type="evidence" value="ECO:0007669"/>
    <property type="project" value="TreeGrafter"/>
</dbReference>
<evidence type="ECO:0000313" key="11">
    <source>
        <dbReference type="EMBL" id="TQM84492.1"/>
    </source>
</evidence>
<dbReference type="InterPro" id="IPR016035">
    <property type="entry name" value="Acyl_Trfase/lysoPLipase"/>
</dbReference>
<feature type="domain" description="Carrier" evidence="8">
    <location>
        <begin position="2298"/>
        <end position="2375"/>
    </location>
</feature>
<dbReference type="SMART" id="SM00822">
    <property type="entry name" value="PKS_KR"/>
    <property type="match status" value="1"/>
</dbReference>
<keyword evidence="3" id="KW-0597">Phosphoprotein</keyword>
<dbReference type="SMART" id="SM00823">
    <property type="entry name" value="PKS_PP"/>
    <property type="match status" value="2"/>
</dbReference>
<dbReference type="GO" id="GO:0004312">
    <property type="term" value="F:fatty acid synthase activity"/>
    <property type="evidence" value="ECO:0007669"/>
    <property type="project" value="TreeGrafter"/>
</dbReference>
<dbReference type="Gene3D" id="3.10.129.10">
    <property type="entry name" value="Hotdog Thioesterase"/>
    <property type="match status" value="1"/>
</dbReference>
<feature type="domain" description="PKS/mFAS DH" evidence="10">
    <location>
        <begin position="1553"/>
        <end position="1829"/>
    </location>
</feature>
<dbReference type="SMART" id="SM00825">
    <property type="entry name" value="PKS_KS"/>
    <property type="match status" value="1"/>
</dbReference>
<dbReference type="Pfam" id="PF02801">
    <property type="entry name" value="Ketoacyl-synt_C"/>
    <property type="match status" value="1"/>
</dbReference>
<dbReference type="Gene3D" id="1.10.1200.10">
    <property type="entry name" value="ACP-like"/>
    <property type="match status" value="2"/>
</dbReference>
<dbReference type="PROSITE" id="PS52019">
    <property type="entry name" value="PKS_MFAS_DH"/>
    <property type="match status" value="1"/>
</dbReference>
<name>A0A543JNS0_9PSEU</name>
<evidence type="ECO:0000259" key="9">
    <source>
        <dbReference type="PROSITE" id="PS52004"/>
    </source>
</evidence>
<dbReference type="GO" id="GO:0071770">
    <property type="term" value="P:DIM/DIP cell wall layer assembly"/>
    <property type="evidence" value="ECO:0007669"/>
    <property type="project" value="TreeGrafter"/>
</dbReference>
<dbReference type="SUPFAM" id="SSF55048">
    <property type="entry name" value="Probable ACP-binding domain of malonyl-CoA ACP transacylase"/>
    <property type="match status" value="1"/>
</dbReference>
<keyword evidence="4 11" id="KW-0808">Transferase</keyword>
<dbReference type="CDD" id="cd08955">
    <property type="entry name" value="KR_2_FAS_SDR_x"/>
    <property type="match status" value="1"/>
</dbReference>
<dbReference type="InterPro" id="IPR000873">
    <property type="entry name" value="AMP-dep_synth/lig_dom"/>
</dbReference>
<dbReference type="InterPro" id="IPR020806">
    <property type="entry name" value="PKS_PP-bd"/>
</dbReference>